<dbReference type="GO" id="GO:0005654">
    <property type="term" value="C:nucleoplasm"/>
    <property type="evidence" value="ECO:0007669"/>
    <property type="project" value="UniProtKB-ARBA"/>
</dbReference>
<dbReference type="PANTHER" id="PTHR22734:SF2">
    <property type="entry name" value="U3 SMALL NUCLEOLAR RIBONUCLEOPROTEIN PROTEIN IMP4"/>
    <property type="match status" value="1"/>
</dbReference>
<proteinExistence type="predicted"/>
<dbReference type="Gene3D" id="3.40.50.10480">
    <property type="entry name" value="Probable brix-domain ribosomal biogenesis protein"/>
    <property type="match status" value="1"/>
</dbReference>
<keyword evidence="3" id="KW-1185">Reference proteome</keyword>
<dbReference type="GO" id="GO:0034457">
    <property type="term" value="C:Mpp10 complex"/>
    <property type="evidence" value="ECO:0007669"/>
    <property type="project" value="UniProtKB-ARBA"/>
</dbReference>
<accession>A0A811UBD7</accession>
<reference evidence="2" key="1">
    <citation type="submission" date="2020-11" db="EMBL/GenBank/DDBJ databases">
        <authorList>
            <person name="Whitehead M."/>
        </authorList>
    </citation>
    <scope>NUCLEOTIDE SEQUENCE</scope>
    <source>
        <strain evidence="2">EGII</strain>
    </source>
</reference>
<dbReference type="AlphaFoldDB" id="A0A811UBD7"/>
<dbReference type="PANTHER" id="PTHR22734">
    <property type="entry name" value="U3 SMALL NUCLEOLAR RIBONUCLEOPROTEIN PROTEIN IMP4"/>
    <property type="match status" value="1"/>
</dbReference>
<dbReference type="GO" id="GO:0042274">
    <property type="term" value="P:ribosomal small subunit biogenesis"/>
    <property type="evidence" value="ECO:0007669"/>
    <property type="project" value="UniProtKB-ARBA"/>
</dbReference>
<dbReference type="OrthoDB" id="10253204at2759"/>
<evidence type="ECO:0000313" key="2">
    <source>
        <dbReference type="EMBL" id="CAD6994735.1"/>
    </source>
</evidence>
<dbReference type="EMBL" id="CAJHJT010000001">
    <property type="protein sequence ID" value="CAD6994735.1"/>
    <property type="molecule type" value="Genomic_DNA"/>
</dbReference>
<gene>
    <name evidence="2" type="ORF">CCAP1982_LOCUS3468</name>
</gene>
<dbReference type="Proteomes" id="UP000606786">
    <property type="component" value="Unassembled WGS sequence"/>
</dbReference>
<dbReference type="GO" id="GO:0032040">
    <property type="term" value="C:small-subunit processome"/>
    <property type="evidence" value="ECO:0007669"/>
    <property type="project" value="TreeGrafter"/>
</dbReference>
<dbReference type="Pfam" id="PF04427">
    <property type="entry name" value="Brix"/>
    <property type="match status" value="1"/>
</dbReference>
<dbReference type="SMART" id="SM00879">
    <property type="entry name" value="Brix"/>
    <property type="match status" value="1"/>
</dbReference>
<dbReference type="PROSITE" id="PS50833">
    <property type="entry name" value="BRIX"/>
    <property type="match status" value="1"/>
</dbReference>
<comment type="caution">
    <text evidence="2">The sequence shown here is derived from an EMBL/GenBank/DDBJ whole genome shotgun (WGS) entry which is preliminary data.</text>
</comment>
<sequence>MIRRQARLRREYLLQKAEKKRRDKTIGQKEILAAGLVKGKVNKASLSNAFSTKEKLKYVDVDEADDEYKYMSDYMPKVMITTSHNPSAKLKVFVKELRLLFPNSQRINRGKSDLKQLTRVCCSNGVTDIIVVHEHRGIPDNMVISHLPNGPTAFFNISNVVMRHDVPFMGNISEQMPHLIFHNFKTKIGQRVTKILKHLFPTPKSTSKRVITFANNDDFISFRHHTFKYDKELEITEIGPRFQLKLYQIKLGKLDEIEASDTEWVLRPYMNTSAKNKVLSNEVGWEENVN</sequence>
<dbReference type="GO" id="GO:0042134">
    <property type="term" value="F:rRNA primary transcript binding"/>
    <property type="evidence" value="ECO:0007669"/>
    <property type="project" value="InterPro"/>
</dbReference>
<feature type="domain" description="Brix" evidence="1">
    <location>
        <begin position="76"/>
        <end position="255"/>
    </location>
</feature>
<evidence type="ECO:0000259" key="1">
    <source>
        <dbReference type="PROSITE" id="PS50833"/>
    </source>
</evidence>
<protein>
    <submittedName>
        <fullName evidence="2">(Mediterranean fruit fly) hypothetical protein</fullName>
    </submittedName>
</protein>
<evidence type="ECO:0000313" key="3">
    <source>
        <dbReference type="Proteomes" id="UP000606786"/>
    </source>
</evidence>
<name>A0A811UBD7_CERCA</name>
<dbReference type="InterPro" id="IPR007109">
    <property type="entry name" value="Brix"/>
</dbReference>
<dbReference type="SUPFAM" id="SSF52954">
    <property type="entry name" value="Class II aaRS ABD-related"/>
    <property type="match status" value="1"/>
</dbReference>
<dbReference type="InterPro" id="IPR044281">
    <property type="entry name" value="IMP4/RPF1"/>
</dbReference>
<dbReference type="FunFam" id="3.40.50.10480:FF:000001">
    <property type="entry name" value="IMP4, U3 small nucleolar ribonucleoprotein"/>
    <property type="match status" value="1"/>
</dbReference>
<dbReference type="GO" id="GO:0030515">
    <property type="term" value="F:snoRNA binding"/>
    <property type="evidence" value="ECO:0007669"/>
    <property type="project" value="TreeGrafter"/>
</dbReference>
<organism evidence="2 3">
    <name type="scientific">Ceratitis capitata</name>
    <name type="common">Mediterranean fruit fly</name>
    <name type="synonym">Tephritis capitata</name>
    <dbReference type="NCBI Taxonomy" id="7213"/>
    <lineage>
        <taxon>Eukaryota</taxon>
        <taxon>Metazoa</taxon>
        <taxon>Ecdysozoa</taxon>
        <taxon>Arthropoda</taxon>
        <taxon>Hexapoda</taxon>
        <taxon>Insecta</taxon>
        <taxon>Pterygota</taxon>
        <taxon>Neoptera</taxon>
        <taxon>Endopterygota</taxon>
        <taxon>Diptera</taxon>
        <taxon>Brachycera</taxon>
        <taxon>Muscomorpha</taxon>
        <taxon>Tephritoidea</taxon>
        <taxon>Tephritidae</taxon>
        <taxon>Ceratitis</taxon>
        <taxon>Ceratitis</taxon>
    </lineage>
</organism>
<dbReference type="GO" id="GO:0006364">
    <property type="term" value="P:rRNA processing"/>
    <property type="evidence" value="ECO:0007669"/>
    <property type="project" value="InterPro"/>
</dbReference>